<keyword evidence="9 12" id="KW-0472">Membrane</keyword>
<dbReference type="InterPro" id="IPR015500">
    <property type="entry name" value="Peptidase_S8_subtilisin-rel"/>
</dbReference>
<dbReference type="InterPro" id="IPR006311">
    <property type="entry name" value="TAT_signal"/>
</dbReference>
<dbReference type="PRINTS" id="PR00723">
    <property type="entry name" value="SUBTILISIN"/>
</dbReference>
<dbReference type="PANTHER" id="PTHR43399:SF4">
    <property type="entry name" value="CELL WALL-ASSOCIATED PROTEASE"/>
    <property type="match status" value="1"/>
</dbReference>
<dbReference type="AlphaFoldDB" id="A0AB39TNT7"/>
<keyword evidence="4 10" id="KW-0645">Protease</keyword>
<gene>
    <name evidence="14" type="primary">mycP</name>
    <name evidence="14" type="ORF">AB2U05_20955</name>
</gene>
<dbReference type="Pfam" id="PF00082">
    <property type="entry name" value="Peptidase_S8"/>
    <property type="match status" value="1"/>
</dbReference>
<dbReference type="GO" id="GO:0005886">
    <property type="term" value="C:plasma membrane"/>
    <property type="evidence" value="ECO:0007669"/>
    <property type="project" value="UniProtKB-SubCell"/>
</dbReference>
<evidence type="ECO:0000256" key="9">
    <source>
        <dbReference type="ARBA" id="ARBA00023136"/>
    </source>
</evidence>
<accession>A0AB39TNT7</accession>
<evidence type="ECO:0000256" key="4">
    <source>
        <dbReference type="ARBA" id="ARBA00022670"/>
    </source>
</evidence>
<dbReference type="InterPro" id="IPR051048">
    <property type="entry name" value="Peptidase_S8/S53_subtilisin"/>
</dbReference>
<keyword evidence="6 10" id="KW-0378">Hydrolase</keyword>
<feature type="domain" description="Peptidase S8/S53" evidence="13">
    <location>
        <begin position="76"/>
        <end position="329"/>
    </location>
</feature>
<dbReference type="InterPro" id="IPR023834">
    <property type="entry name" value="T7SS_pept_S8A_mycosin"/>
</dbReference>
<feature type="transmembrane region" description="Helical" evidence="12">
    <location>
        <begin position="388"/>
        <end position="413"/>
    </location>
</feature>
<reference evidence="14" key="1">
    <citation type="submission" date="2024-07" db="EMBL/GenBank/DDBJ databases">
        <authorList>
            <person name="Yu S.T."/>
        </authorList>
    </citation>
    <scope>NUCLEOTIDE SEQUENCE</scope>
    <source>
        <strain evidence="14">Y1</strain>
    </source>
</reference>
<feature type="active site" description="Charge relay system" evidence="10">
    <location>
        <position position="279"/>
    </location>
</feature>
<evidence type="ECO:0000256" key="10">
    <source>
        <dbReference type="PROSITE-ProRule" id="PRU01240"/>
    </source>
</evidence>
<feature type="active site" description="Charge relay system" evidence="10">
    <location>
        <position position="119"/>
    </location>
</feature>
<proteinExistence type="inferred from homology"/>
<dbReference type="PROSITE" id="PS51892">
    <property type="entry name" value="SUBTILASE"/>
    <property type="match status" value="1"/>
</dbReference>
<feature type="region of interest" description="Disordered" evidence="11">
    <location>
        <begin position="420"/>
        <end position="444"/>
    </location>
</feature>
<feature type="active site" description="Charge relay system" evidence="10">
    <location>
        <position position="85"/>
    </location>
</feature>
<evidence type="ECO:0000256" key="11">
    <source>
        <dbReference type="SAM" id="MobiDB-lite"/>
    </source>
</evidence>
<evidence type="ECO:0000256" key="7">
    <source>
        <dbReference type="ARBA" id="ARBA00022825"/>
    </source>
</evidence>
<evidence type="ECO:0000256" key="6">
    <source>
        <dbReference type="ARBA" id="ARBA00022801"/>
    </source>
</evidence>
<protein>
    <submittedName>
        <fullName evidence="14">Type VII secretion-associated serine protease mycosin</fullName>
    </submittedName>
</protein>
<comment type="subcellular location">
    <subcellularLocation>
        <location evidence="1">Cell membrane</location>
        <topology evidence="1">Single-pass membrane protein</topology>
    </subcellularLocation>
</comment>
<dbReference type="SUPFAM" id="SSF52743">
    <property type="entry name" value="Subtilisin-like"/>
    <property type="match status" value="1"/>
</dbReference>
<dbReference type="InterPro" id="IPR036852">
    <property type="entry name" value="Peptidase_S8/S53_dom_sf"/>
</dbReference>
<evidence type="ECO:0000256" key="8">
    <source>
        <dbReference type="ARBA" id="ARBA00022989"/>
    </source>
</evidence>
<name>A0AB39TNT7_9ACTN</name>
<evidence type="ECO:0000313" key="14">
    <source>
        <dbReference type="EMBL" id="XDQ80759.1"/>
    </source>
</evidence>
<organism evidence="14">
    <name type="scientific">Streptomyces sp. Y1</name>
    <dbReference type="NCBI Taxonomy" id="3238634"/>
    <lineage>
        <taxon>Bacteria</taxon>
        <taxon>Bacillati</taxon>
        <taxon>Actinomycetota</taxon>
        <taxon>Actinomycetes</taxon>
        <taxon>Kitasatosporales</taxon>
        <taxon>Streptomycetaceae</taxon>
        <taxon>Streptomyces</taxon>
    </lineage>
</organism>
<dbReference type="InterPro" id="IPR000209">
    <property type="entry name" value="Peptidase_S8/S53_dom"/>
</dbReference>
<comment type="similarity">
    <text evidence="2 10">Belongs to the peptidase S8 family.</text>
</comment>
<dbReference type="NCBIfam" id="TIGR03921">
    <property type="entry name" value="T7SS_mycosin"/>
    <property type="match status" value="1"/>
</dbReference>
<evidence type="ECO:0000256" key="12">
    <source>
        <dbReference type="SAM" id="Phobius"/>
    </source>
</evidence>
<evidence type="ECO:0000256" key="2">
    <source>
        <dbReference type="ARBA" id="ARBA00011073"/>
    </source>
</evidence>
<dbReference type="Gene3D" id="3.40.50.200">
    <property type="entry name" value="Peptidase S8/S53 domain"/>
    <property type="match status" value="1"/>
</dbReference>
<keyword evidence="3" id="KW-1003">Cell membrane</keyword>
<keyword evidence="8 12" id="KW-1133">Transmembrane helix</keyword>
<evidence type="ECO:0000256" key="5">
    <source>
        <dbReference type="ARBA" id="ARBA00022692"/>
    </source>
</evidence>
<dbReference type="GO" id="GO:0006508">
    <property type="term" value="P:proteolysis"/>
    <property type="evidence" value="ECO:0007669"/>
    <property type="project" value="UniProtKB-KW"/>
</dbReference>
<dbReference type="PROSITE" id="PS51318">
    <property type="entry name" value="TAT"/>
    <property type="match status" value="1"/>
</dbReference>
<feature type="region of interest" description="Disordered" evidence="11">
    <location>
        <begin position="337"/>
        <end position="380"/>
    </location>
</feature>
<dbReference type="GO" id="GO:0004252">
    <property type="term" value="F:serine-type endopeptidase activity"/>
    <property type="evidence" value="ECO:0007669"/>
    <property type="project" value="UniProtKB-UniRule"/>
</dbReference>
<evidence type="ECO:0000259" key="13">
    <source>
        <dbReference type="Pfam" id="PF00082"/>
    </source>
</evidence>
<dbReference type="InterPro" id="IPR023827">
    <property type="entry name" value="Peptidase_S8_Asp-AS"/>
</dbReference>
<dbReference type="PANTHER" id="PTHR43399">
    <property type="entry name" value="SUBTILISIN-RELATED"/>
    <property type="match status" value="1"/>
</dbReference>
<dbReference type="EMBL" id="CP163445">
    <property type="protein sequence ID" value="XDQ80759.1"/>
    <property type="molecule type" value="Genomic_DNA"/>
</dbReference>
<keyword evidence="7 10" id="KW-0720">Serine protease</keyword>
<dbReference type="PROSITE" id="PS00136">
    <property type="entry name" value="SUBTILASE_ASP"/>
    <property type="match status" value="1"/>
</dbReference>
<sequence>MTGPHPADRRSVGCLAEWGEPGLTRRRLARGTAALAAGALLWGVAAPGASADQIRDQQWALKTFEAETKVWPVSQGEGVVVAVIDSGVSPDHQDLTGQVLPGADFSGAGTDGRVDKDGHGTAMASLIAGHGHGSQAGVMGLAPKAKILPVKVKGTGDNPDPLDSDIANAIRFAVDHGAKIINMSLGGPYRYNRELRKAIAYAVSKDAVMVASSGNESASLVAYPAAFPGVVAVGAVDSTGKVWERSNSGPETTLVAPGAEIYHATAKSPTSYGVADGTSDSTAYVSATAALIRSKFPDLSAGQVINRMIKSAARPADGSVTPNDHDGYGMLSPAKALEADPAVDNGPRENPLVGRAESQGAPEEYDTPTPMAPGEDESNGIAETAGQALGVTLLVAAVVAVIGGIVVTVVLVVRARRRRQRRAAEGVPYPPHPPYGGPGPGPHQ</sequence>
<evidence type="ECO:0000256" key="3">
    <source>
        <dbReference type="ARBA" id="ARBA00022475"/>
    </source>
</evidence>
<dbReference type="RefSeq" id="WP_369183932.1">
    <property type="nucleotide sequence ID" value="NZ_CP163445.1"/>
</dbReference>
<feature type="compositionally biased region" description="Pro residues" evidence="11">
    <location>
        <begin position="428"/>
        <end position="444"/>
    </location>
</feature>
<keyword evidence="5 12" id="KW-0812">Transmembrane</keyword>
<evidence type="ECO:0000256" key="1">
    <source>
        <dbReference type="ARBA" id="ARBA00004162"/>
    </source>
</evidence>